<dbReference type="InterPro" id="IPR028909">
    <property type="entry name" value="bL21-like"/>
</dbReference>
<dbReference type="AlphaFoldDB" id="A0A6N9Q4S3"/>
<proteinExistence type="inferred from homology"/>
<evidence type="ECO:0000313" key="9">
    <source>
        <dbReference type="Proteomes" id="UP000448943"/>
    </source>
</evidence>
<comment type="function">
    <text evidence="6 7">This protein binds to 23S rRNA in the presence of protein L20.</text>
</comment>
<evidence type="ECO:0000256" key="5">
    <source>
        <dbReference type="ARBA" id="ARBA00023274"/>
    </source>
</evidence>
<organism evidence="8 9">
    <name type="scientific">Chengkuizengella marina</name>
    <dbReference type="NCBI Taxonomy" id="2507566"/>
    <lineage>
        <taxon>Bacteria</taxon>
        <taxon>Bacillati</taxon>
        <taxon>Bacillota</taxon>
        <taxon>Bacilli</taxon>
        <taxon>Bacillales</taxon>
        <taxon>Paenibacillaceae</taxon>
        <taxon>Chengkuizengella</taxon>
    </lineage>
</organism>
<dbReference type="GO" id="GO:0006412">
    <property type="term" value="P:translation"/>
    <property type="evidence" value="ECO:0007669"/>
    <property type="project" value="UniProtKB-UniRule"/>
</dbReference>
<dbReference type="SUPFAM" id="SSF141091">
    <property type="entry name" value="L21p-like"/>
    <property type="match status" value="1"/>
</dbReference>
<dbReference type="RefSeq" id="WP_160646573.1">
    <property type="nucleotide sequence ID" value="NZ_SIJB01000027.1"/>
</dbReference>
<accession>A0A6N9Q4S3</accession>
<name>A0A6N9Q4S3_9BACL</name>
<evidence type="ECO:0000256" key="6">
    <source>
        <dbReference type="HAMAP-Rule" id="MF_01363"/>
    </source>
</evidence>
<dbReference type="GO" id="GO:1990904">
    <property type="term" value="C:ribonucleoprotein complex"/>
    <property type="evidence" value="ECO:0007669"/>
    <property type="project" value="UniProtKB-KW"/>
</dbReference>
<evidence type="ECO:0000256" key="1">
    <source>
        <dbReference type="ARBA" id="ARBA00008563"/>
    </source>
</evidence>
<evidence type="ECO:0000256" key="2">
    <source>
        <dbReference type="ARBA" id="ARBA00022730"/>
    </source>
</evidence>
<dbReference type="PANTHER" id="PTHR21349:SF0">
    <property type="entry name" value="LARGE RIBOSOMAL SUBUNIT PROTEIN BL21M"/>
    <property type="match status" value="1"/>
</dbReference>
<dbReference type="PANTHER" id="PTHR21349">
    <property type="entry name" value="50S RIBOSOMAL PROTEIN L21"/>
    <property type="match status" value="1"/>
</dbReference>
<keyword evidence="5 6" id="KW-0687">Ribonucleoprotein</keyword>
<dbReference type="EMBL" id="SIJB01000027">
    <property type="protein sequence ID" value="NBI29770.1"/>
    <property type="molecule type" value="Genomic_DNA"/>
</dbReference>
<sequence>MYAIIETGGKQYKVQEGDELYIEKLDANAEESVTFNTVLAVSNDAGLVVGTPTVSGASVTGKVERHGKGKKITVYKYKPKKNYHRKQGHRQPYTKVVIEKIQA</sequence>
<dbReference type="GO" id="GO:0003735">
    <property type="term" value="F:structural constituent of ribosome"/>
    <property type="evidence" value="ECO:0007669"/>
    <property type="project" value="InterPro"/>
</dbReference>
<keyword evidence="4 6" id="KW-0689">Ribosomal protein</keyword>
<dbReference type="PROSITE" id="PS01169">
    <property type="entry name" value="RIBOSOMAL_L21"/>
    <property type="match status" value="1"/>
</dbReference>
<evidence type="ECO:0000256" key="4">
    <source>
        <dbReference type="ARBA" id="ARBA00022980"/>
    </source>
</evidence>
<keyword evidence="3 6" id="KW-0694">RNA-binding</keyword>
<dbReference type="InterPro" id="IPR018258">
    <property type="entry name" value="Ribosomal_bL21_CS"/>
</dbReference>
<dbReference type="Proteomes" id="UP000448943">
    <property type="component" value="Unassembled WGS sequence"/>
</dbReference>
<dbReference type="GO" id="GO:0019843">
    <property type="term" value="F:rRNA binding"/>
    <property type="evidence" value="ECO:0007669"/>
    <property type="project" value="UniProtKB-UniRule"/>
</dbReference>
<evidence type="ECO:0000313" key="8">
    <source>
        <dbReference type="EMBL" id="NBI29770.1"/>
    </source>
</evidence>
<dbReference type="OrthoDB" id="9813334at2"/>
<dbReference type="GO" id="GO:0005840">
    <property type="term" value="C:ribosome"/>
    <property type="evidence" value="ECO:0007669"/>
    <property type="project" value="UniProtKB-KW"/>
</dbReference>
<keyword evidence="9" id="KW-1185">Reference proteome</keyword>
<protein>
    <recommendedName>
        <fullName evidence="6">Large ribosomal subunit protein bL21</fullName>
    </recommendedName>
</protein>
<dbReference type="Pfam" id="PF00829">
    <property type="entry name" value="Ribosomal_L21p"/>
    <property type="match status" value="1"/>
</dbReference>
<comment type="similarity">
    <text evidence="1 6 7">Belongs to the bacterial ribosomal protein bL21 family.</text>
</comment>
<dbReference type="InterPro" id="IPR001787">
    <property type="entry name" value="Ribosomal_bL21"/>
</dbReference>
<reference evidence="8 9" key="1">
    <citation type="submission" date="2019-01" db="EMBL/GenBank/DDBJ databases">
        <title>Chengkuizengella sp. nov., isolated from deep-sea sediment of East Pacific Ocean.</title>
        <authorList>
            <person name="Yang J."/>
            <person name="Lai Q."/>
            <person name="Shao Z."/>
        </authorList>
    </citation>
    <scope>NUCLEOTIDE SEQUENCE [LARGE SCALE GENOMIC DNA]</scope>
    <source>
        <strain evidence="8 9">YPA3-1-1</strain>
    </source>
</reference>
<dbReference type="HAMAP" id="MF_01363">
    <property type="entry name" value="Ribosomal_bL21"/>
    <property type="match status" value="1"/>
</dbReference>
<evidence type="ECO:0000256" key="3">
    <source>
        <dbReference type="ARBA" id="ARBA00022884"/>
    </source>
</evidence>
<dbReference type="NCBIfam" id="TIGR00061">
    <property type="entry name" value="L21"/>
    <property type="match status" value="1"/>
</dbReference>
<comment type="caution">
    <text evidence="8">The sequence shown here is derived from an EMBL/GenBank/DDBJ whole genome shotgun (WGS) entry which is preliminary data.</text>
</comment>
<gene>
    <name evidence="6 8" type="primary">rplU</name>
    <name evidence="8" type="ORF">ERL59_12460</name>
</gene>
<dbReference type="GO" id="GO:0005737">
    <property type="term" value="C:cytoplasm"/>
    <property type="evidence" value="ECO:0007669"/>
    <property type="project" value="UniProtKB-ARBA"/>
</dbReference>
<comment type="subunit">
    <text evidence="6">Part of the 50S ribosomal subunit. Contacts protein L20.</text>
</comment>
<evidence type="ECO:0000256" key="7">
    <source>
        <dbReference type="RuleBase" id="RU000562"/>
    </source>
</evidence>
<dbReference type="InterPro" id="IPR036164">
    <property type="entry name" value="bL21-like_sf"/>
</dbReference>
<keyword evidence="2 6" id="KW-0699">rRNA-binding</keyword>